<dbReference type="OrthoDB" id="2981977at2759"/>
<comment type="caution">
    <text evidence="1">The sequence shown here is derived from an EMBL/GenBank/DDBJ whole genome shotgun (WGS) entry which is preliminary data.</text>
</comment>
<dbReference type="EMBL" id="JADNRY010000464">
    <property type="protein sequence ID" value="KAF9050925.1"/>
    <property type="molecule type" value="Genomic_DNA"/>
</dbReference>
<gene>
    <name evidence="1" type="ORF">BDP27DRAFT_1373570</name>
</gene>
<evidence type="ECO:0000313" key="1">
    <source>
        <dbReference type="EMBL" id="KAF9050925.1"/>
    </source>
</evidence>
<keyword evidence="2" id="KW-1185">Reference proteome</keyword>
<proteinExistence type="predicted"/>
<sequence>MDHLICEEGEEGVLASSQNNQPWTYAPAPLFHPRPQQFFYSPLLSWGFIDEDRHRSMRAPSNDLRTLEFPTEVLKSGLPVGEMLETPIQKLNEETLISNGMKERFKTVIKKRGTKEERRYLNMQYSHLVCDRCQLKGNECTTRKNSFQCNTCTYSMCCSRVAILQKIRVQEAIDISDEQYATLLSWYNAGTQSETKQKSLHAIEQRVTHRLKVLSNTEESLRLKEDSLRHKEESLCLREELLRRSTPASTDTDPEEYPDTRMEDIGHSFALSVEDSALHHSQFFSETNPPGEFPTWPSQDQLNHYVALPPLSFDFEEYVWPLSPAGPSVAATGSFTAGAVSLPYDLRSPT</sequence>
<evidence type="ECO:0000313" key="2">
    <source>
        <dbReference type="Proteomes" id="UP000772434"/>
    </source>
</evidence>
<organism evidence="1 2">
    <name type="scientific">Rhodocollybia butyracea</name>
    <dbReference type="NCBI Taxonomy" id="206335"/>
    <lineage>
        <taxon>Eukaryota</taxon>
        <taxon>Fungi</taxon>
        <taxon>Dikarya</taxon>
        <taxon>Basidiomycota</taxon>
        <taxon>Agaricomycotina</taxon>
        <taxon>Agaricomycetes</taxon>
        <taxon>Agaricomycetidae</taxon>
        <taxon>Agaricales</taxon>
        <taxon>Marasmiineae</taxon>
        <taxon>Omphalotaceae</taxon>
        <taxon>Rhodocollybia</taxon>
    </lineage>
</organism>
<protein>
    <submittedName>
        <fullName evidence="1">Uncharacterized protein</fullName>
    </submittedName>
</protein>
<reference evidence="1" key="1">
    <citation type="submission" date="2020-11" db="EMBL/GenBank/DDBJ databases">
        <authorList>
            <consortium name="DOE Joint Genome Institute"/>
            <person name="Ahrendt S."/>
            <person name="Riley R."/>
            <person name="Andreopoulos W."/>
            <person name="Labutti K."/>
            <person name="Pangilinan J."/>
            <person name="Ruiz-Duenas F.J."/>
            <person name="Barrasa J.M."/>
            <person name="Sanchez-Garcia M."/>
            <person name="Camarero S."/>
            <person name="Miyauchi S."/>
            <person name="Serrano A."/>
            <person name="Linde D."/>
            <person name="Babiker R."/>
            <person name="Drula E."/>
            <person name="Ayuso-Fernandez I."/>
            <person name="Pacheco R."/>
            <person name="Padilla G."/>
            <person name="Ferreira P."/>
            <person name="Barriuso J."/>
            <person name="Kellner H."/>
            <person name="Castanera R."/>
            <person name="Alfaro M."/>
            <person name="Ramirez L."/>
            <person name="Pisabarro A.G."/>
            <person name="Kuo A."/>
            <person name="Tritt A."/>
            <person name="Lipzen A."/>
            <person name="He G."/>
            <person name="Yan M."/>
            <person name="Ng V."/>
            <person name="Cullen D."/>
            <person name="Martin F."/>
            <person name="Rosso M.-N."/>
            <person name="Henrissat B."/>
            <person name="Hibbett D."/>
            <person name="Martinez A.T."/>
            <person name="Grigoriev I.V."/>
        </authorList>
    </citation>
    <scope>NUCLEOTIDE SEQUENCE</scope>
    <source>
        <strain evidence="1">AH 40177</strain>
    </source>
</reference>
<dbReference type="Proteomes" id="UP000772434">
    <property type="component" value="Unassembled WGS sequence"/>
</dbReference>
<dbReference type="AlphaFoldDB" id="A0A9P5TWJ1"/>
<accession>A0A9P5TWJ1</accession>
<name>A0A9P5TWJ1_9AGAR</name>